<dbReference type="Pfam" id="PF08245">
    <property type="entry name" value="Mur_ligase_M"/>
    <property type="match status" value="1"/>
</dbReference>
<evidence type="ECO:0000256" key="1">
    <source>
        <dbReference type="ARBA" id="ARBA00004496"/>
    </source>
</evidence>
<feature type="compositionally biased region" description="Low complexity" evidence="15">
    <location>
        <begin position="265"/>
        <end position="275"/>
    </location>
</feature>
<dbReference type="GO" id="GO:0008360">
    <property type="term" value="P:regulation of cell shape"/>
    <property type="evidence" value="ECO:0007669"/>
    <property type="project" value="UniProtKB-KW"/>
</dbReference>
<keyword evidence="9 14" id="KW-0133">Cell shape</keyword>
<dbReference type="HAMAP" id="MF_00046">
    <property type="entry name" value="MurC"/>
    <property type="match status" value="1"/>
</dbReference>
<evidence type="ECO:0000256" key="10">
    <source>
        <dbReference type="ARBA" id="ARBA00022984"/>
    </source>
</evidence>
<evidence type="ECO:0000259" key="16">
    <source>
        <dbReference type="Pfam" id="PF01225"/>
    </source>
</evidence>
<evidence type="ECO:0000256" key="4">
    <source>
        <dbReference type="ARBA" id="ARBA00022490"/>
    </source>
</evidence>
<dbReference type="InParanoid" id="E3J193"/>
<dbReference type="GO" id="GO:0005737">
    <property type="term" value="C:cytoplasm"/>
    <property type="evidence" value="ECO:0007669"/>
    <property type="project" value="UniProtKB-SubCell"/>
</dbReference>
<evidence type="ECO:0000256" key="12">
    <source>
        <dbReference type="ARBA" id="ARBA00023316"/>
    </source>
</evidence>
<dbReference type="AlphaFoldDB" id="E3J193"/>
<reference evidence="19 20" key="1">
    <citation type="submission" date="2010-10" db="EMBL/GenBank/DDBJ databases">
        <title>Complete sequence of Frankia sp. EuI1c.</title>
        <authorList>
            <consortium name="US DOE Joint Genome Institute"/>
            <person name="Lucas S."/>
            <person name="Copeland A."/>
            <person name="Lapidus A."/>
            <person name="Cheng J.-F."/>
            <person name="Bruce D."/>
            <person name="Goodwin L."/>
            <person name="Pitluck S."/>
            <person name="Chertkov O."/>
            <person name="Detter J.C."/>
            <person name="Han C."/>
            <person name="Tapia R."/>
            <person name="Land M."/>
            <person name="Hauser L."/>
            <person name="Jeffries C."/>
            <person name="Kyrpides N."/>
            <person name="Ivanova N."/>
            <person name="Mikhailova N."/>
            <person name="Beauchemin N."/>
            <person name="Sen A."/>
            <person name="Sur S.A."/>
            <person name="Gtari M."/>
            <person name="Wall L."/>
            <person name="Tisa L."/>
            <person name="Woyke T."/>
        </authorList>
    </citation>
    <scope>NUCLEOTIDE SEQUENCE [LARGE SCALE GENOMIC DNA]</scope>
    <source>
        <strain evidence="20">DSM 45817 / CECT 9037 / EuI1c</strain>
    </source>
</reference>
<keyword evidence="5 14" id="KW-0436">Ligase</keyword>
<gene>
    <name evidence="14" type="primary">murC</name>
    <name evidence="19" type="ordered locus">FraEuI1c_2375</name>
</gene>
<dbReference type="STRING" id="298654.FraEuI1c_2375"/>
<dbReference type="InterPro" id="IPR036615">
    <property type="entry name" value="Mur_ligase_C_dom_sf"/>
</dbReference>
<organism evidence="19 20">
    <name type="scientific">Pseudofrankia inefficax (strain DSM 45817 / CECT 9037 / DDB 130130 / EuI1c)</name>
    <name type="common">Frankia inefficax</name>
    <dbReference type="NCBI Taxonomy" id="298654"/>
    <lineage>
        <taxon>Bacteria</taxon>
        <taxon>Bacillati</taxon>
        <taxon>Actinomycetota</taxon>
        <taxon>Actinomycetes</taxon>
        <taxon>Frankiales</taxon>
        <taxon>Frankiaceae</taxon>
        <taxon>Pseudofrankia</taxon>
    </lineage>
</organism>
<keyword evidence="20" id="KW-1185">Reference proteome</keyword>
<dbReference type="GO" id="GO:0051301">
    <property type="term" value="P:cell division"/>
    <property type="evidence" value="ECO:0007669"/>
    <property type="project" value="UniProtKB-KW"/>
</dbReference>
<evidence type="ECO:0000256" key="5">
    <source>
        <dbReference type="ARBA" id="ARBA00022598"/>
    </source>
</evidence>
<evidence type="ECO:0000256" key="11">
    <source>
        <dbReference type="ARBA" id="ARBA00023306"/>
    </source>
</evidence>
<evidence type="ECO:0000256" key="15">
    <source>
        <dbReference type="SAM" id="MobiDB-lite"/>
    </source>
</evidence>
<feature type="domain" description="Mur ligase C-terminal" evidence="17">
    <location>
        <begin position="348"/>
        <end position="477"/>
    </location>
</feature>
<dbReference type="OrthoDB" id="9804126at2"/>
<name>E3J193_PSEI1</name>
<evidence type="ECO:0000256" key="8">
    <source>
        <dbReference type="ARBA" id="ARBA00022840"/>
    </source>
</evidence>
<evidence type="ECO:0000256" key="13">
    <source>
        <dbReference type="ARBA" id="ARBA00047833"/>
    </source>
</evidence>
<dbReference type="EC" id="6.3.2.8" evidence="3 14"/>
<dbReference type="SUPFAM" id="SSF53244">
    <property type="entry name" value="MurD-like peptide ligases, peptide-binding domain"/>
    <property type="match status" value="1"/>
</dbReference>
<evidence type="ECO:0000313" key="20">
    <source>
        <dbReference type="Proteomes" id="UP000002484"/>
    </source>
</evidence>
<dbReference type="Gene3D" id="3.90.190.20">
    <property type="entry name" value="Mur ligase, C-terminal domain"/>
    <property type="match status" value="1"/>
</dbReference>
<feature type="domain" description="Mur ligase central" evidence="18">
    <location>
        <begin position="109"/>
        <end position="326"/>
    </location>
</feature>
<keyword evidence="12 14" id="KW-0961">Cell wall biogenesis/degradation</keyword>
<dbReference type="HOGENOM" id="CLU_028104_2_0_11"/>
<dbReference type="InterPro" id="IPR004101">
    <property type="entry name" value="Mur_ligase_C"/>
</dbReference>
<evidence type="ECO:0000256" key="9">
    <source>
        <dbReference type="ARBA" id="ARBA00022960"/>
    </source>
</evidence>
<comment type="pathway">
    <text evidence="2 14">Cell wall biogenesis; peptidoglycan biosynthesis.</text>
</comment>
<feature type="region of interest" description="Disordered" evidence="15">
    <location>
        <begin position="257"/>
        <end position="288"/>
    </location>
</feature>
<dbReference type="Proteomes" id="UP000002484">
    <property type="component" value="Chromosome"/>
</dbReference>
<dbReference type="Gene3D" id="3.40.50.720">
    <property type="entry name" value="NAD(P)-binding Rossmann-like Domain"/>
    <property type="match status" value="1"/>
</dbReference>
<comment type="subcellular location">
    <subcellularLocation>
        <location evidence="1 14">Cytoplasm</location>
    </subcellularLocation>
</comment>
<evidence type="ECO:0000259" key="17">
    <source>
        <dbReference type="Pfam" id="PF02875"/>
    </source>
</evidence>
<dbReference type="Pfam" id="PF02875">
    <property type="entry name" value="Mur_ligase_C"/>
    <property type="match status" value="1"/>
</dbReference>
<keyword evidence="11 14" id="KW-0131">Cell cycle</keyword>
<evidence type="ECO:0000256" key="14">
    <source>
        <dbReference type="HAMAP-Rule" id="MF_00046"/>
    </source>
</evidence>
<dbReference type="InterPro" id="IPR050061">
    <property type="entry name" value="MurCDEF_pg_biosynth"/>
</dbReference>
<dbReference type="SUPFAM" id="SSF51984">
    <property type="entry name" value="MurCD N-terminal domain"/>
    <property type="match status" value="1"/>
</dbReference>
<dbReference type="eggNOG" id="COG0773">
    <property type="taxonomic scope" value="Bacteria"/>
</dbReference>
<feature type="domain" description="Mur ligase N-terminal catalytic" evidence="16">
    <location>
        <begin position="2"/>
        <end position="104"/>
    </location>
</feature>
<dbReference type="InterPro" id="IPR005758">
    <property type="entry name" value="UDP-N-AcMur_Ala_ligase_MurC"/>
</dbReference>
<keyword evidence="4 14" id="KW-0963">Cytoplasm</keyword>
<keyword evidence="7 14" id="KW-0547">Nucleotide-binding</keyword>
<dbReference type="InterPro" id="IPR036565">
    <property type="entry name" value="Mur-like_cat_sf"/>
</dbReference>
<evidence type="ECO:0000256" key="2">
    <source>
        <dbReference type="ARBA" id="ARBA00004752"/>
    </source>
</evidence>
<dbReference type="KEGG" id="fri:FraEuI1c_2375"/>
<dbReference type="PANTHER" id="PTHR43445">
    <property type="entry name" value="UDP-N-ACETYLMURAMATE--L-ALANINE LIGASE-RELATED"/>
    <property type="match status" value="1"/>
</dbReference>
<accession>E3J193</accession>
<dbReference type="PANTHER" id="PTHR43445:SF3">
    <property type="entry name" value="UDP-N-ACETYLMURAMATE--L-ALANINE LIGASE"/>
    <property type="match status" value="1"/>
</dbReference>
<evidence type="ECO:0000256" key="3">
    <source>
        <dbReference type="ARBA" id="ARBA00012211"/>
    </source>
</evidence>
<dbReference type="UniPathway" id="UPA00219"/>
<dbReference type="FunCoup" id="E3J193">
    <property type="interactions" value="55"/>
</dbReference>
<dbReference type="Gene3D" id="3.40.1190.10">
    <property type="entry name" value="Mur-like, catalytic domain"/>
    <property type="match status" value="1"/>
</dbReference>
<dbReference type="Pfam" id="PF01225">
    <property type="entry name" value="Mur_ligase"/>
    <property type="match status" value="1"/>
</dbReference>
<dbReference type="EMBL" id="CP002299">
    <property type="protein sequence ID" value="ADP80414.1"/>
    <property type="molecule type" value="Genomic_DNA"/>
</dbReference>
<keyword evidence="10 14" id="KW-0573">Peptidoglycan synthesis</keyword>
<dbReference type="GO" id="GO:0008763">
    <property type="term" value="F:UDP-N-acetylmuramate-L-alanine ligase activity"/>
    <property type="evidence" value="ECO:0007669"/>
    <property type="project" value="UniProtKB-UniRule"/>
</dbReference>
<evidence type="ECO:0000256" key="6">
    <source>
        <dbReference type="ARBA" id="ARBA00022618"/>
    </source>
</evidence>
<evidence type="ECO:0000259" key="18">
    <source>
        <dbReference type="Pfam" id="PF08245"/>
    </source>
</evidence>
<comment type="catalytic activity">
    <reaction evidence="13 14">
        <text>UDP-N-acetyl-alpha-D-muramate + L-alanine + ATP = UDP-N-acetyl-alpha-D-muramoyl-L-alanine + ADP + phosphate + H(+)</text>
        <dbReference type="Rhea" id="RHEA:23372"/>
        <dbReference type="ChEBI" id="CHEBI:15378"/>
        <dbReference type="ChEBI" id="CHEBI:30616"/>
        <dbReference type="ChEBI" id="CHEBI:43474"/>
        <dbReference type="ChEBI" id="CHEBI:57972"/>
        <dbReference type="ChEBI" id="CHEBI:70757"/>
        <dbReference type="ChEBI" id="CHEBI:83898"/>
        <dbReference type="ChEBI" id="CHEBI:456216"/>
        <dbReference type="EC" id="6.3.2.8"/>
    </reaction>
</comment>
<dbReference type="GO" id="GO:0005524">
    <property type="term" value="F:ATP binding"/>
    <property type="evidence" value="ECO:0007669"/>
    <property type="project" value="UniProtKB-UniRule"/>
</dbReference>
<dbReference type="GO" id="GO:0009252">
    <property type="term" value="P:peptidoglycan biosynthetic process"/>
    <property type="evidence" value="ECO:0007669"/>
    <property type="project" value="UniProtKB-UniRule"/>
</dbReference>
<dbReference type="InterPro" id="IPR013221">
    <property type="entry name" value="Mur_ligase_cen"/>
</dbReference>
<keyword evidence="6 14" id="KW-0132">Cell division</keyword>
<feature type="binding site" evidence="14">
    <location>
        <begin position="111"/>
        <end position="117"/>
    </location>
    <ligand>
        <name>ATP</name>
        <dbReference type="ChEBI" id="CHEBI:30616"/>
    </ligand>
</feature>
<dbReference type="SUPFAM" id="SSF53623">
    <property type="entry name" value="MurD-like peptide ligases, catalytic domain"/>
    <property type="match status" value="1"/>
</dbReference>
<evidence type="ECO:0000313" key="19">
    <source>
        <dbReference type="EMBL" id="ADP80414.1"/>
    </source>
</evidence>
<dbReference type="GO" id="GO:0071555">
    <property type="term" value="P:cell wall organization"/>
    <property type="evidence" value="ECO:0007669"/>
    <property type="project" value="UniProtKB-KW"/>
</dbReference>
<evidence type="ECO:0000256" key="7">
    <source>
        <dbReference type="ARBA" id="ARBA00022741"/>
    </source>
</evidence>
<comment type="similarity">
    <text evidence="14">Belongs to the MurCDEF family.</text>
</comment>
<sequence length="498" mass="50884">MHFLGIGGSGLAPLARIALARGASVSGSDQEPSDRVQALRALGARVRTGAPPDPGALAAELAGVDVVVASSALPDDHPEIVAARAAGLPVRRRSDWLPELTAGYRLVAVAGSHGKTTTSAMLTVALRAAGADPTAVIGGEVPQLGGGAVVGRGEIFVLEADEYGGAFRGLDPAVTILTNVEWEHPDLFPDEAAVRAVFAAFAARVRPGGTLVACGDDPGVAAVLGTLAEGSGGGPRVVRYGFGDGLGWRAVDVVTTGQPDGARPASGSATSADADGGADGLDRTAAGPPVVTEATVLRDGEPVGTLRLALPGRHTVLNALAVLATASELGVPVETTLTALAGYTGAARRFQRIGARALPGTGAVEIVDDYAHHPTEIRATLAAARQQAAGRQVWAVLQPHTYSRLAALLADFAVAFGDADRLYVTDIYAARERDDLGVHACDLAKRVRVPAETSYVAWAELPDRLAADLPGHDVLLLTLGAGTITELGPRLLAMHLDT</sequence>
<protein>
    <recommendedName>
        <fullName evidence="3 14">UDP-N-acetylmuramate--L-alanine ligase</fullName>
        <ecNumber evidence="3 14">6.3.2.8</ecNumber>
    </recommendedName>
    <alternativeName>
        <fullName evidence="14">UDP-N-acetylmuramoyl-L-alanine synthetase</fullName>
    </alternativeName>
</protein>
<dbReference type="InterPro" id="IPR000713">
    <property type="entry name" value="Mur_ligase_N"/>
</dbReference>
<comment type="function">
    <text evidence="14">Cell wall formation.</text>
</comment>
<keyword evidence="8 14" id="KW-0067">ATP-binding</keyword>
<proteinExistence type="inferred from homology"/>